<keyword evidence="2" id="KW-1185">Reference proteome</keyword>
<dbReference type="Ensembl" id="ENSCSAT00000017937.1">
    <property type="protein sequence ID" value="ENSCSAP00000017408.1"/>
    <property type="gene ID" value="ENSCSAG00000000598.1"/>
</dbReference>
<protein>
    <submittedName>
        <fullName evidence="1">Uncharacterized protein</fullName>
    </submittedName>
</protein>
<dbReference type="AlphaFoldDB" id="A0A0D9S969"/>
<reference evidence="1" key="3">
    <citation type="submission" date="2025-09" db="UniProtKB">
        <authorList>
            <consortium name="Ensembl"/>
        </authorList>
    </citation>
    <scope>IDENTIFICATION</scope>
</reference>
<organism evidence="1 2">
    <name type="scientific">Chlorocebus sabaeus</name>
    <name type="common">Green monkey</name>
    <name type="synonym">Simia sabaea</name>
    <dbReference type="NCBI Taxonomy" id="60711"/>
    <lineage>
        <taxon>Eukaryota</taxon>
        <taxon>Metazoa</taxon>
        <taxon>Chordata</taxon>
        <taxon>Craniata</taxon>
        <taxon>Vertebrata</taxon>
        <taxon>Euteleostomi</taxon>
        <taxon>Mammalia</taxon>
        <taxon>Eutheria</taxon>
        <taxon>Euarchontoglires</taxon>
        <taxon>Primates</taxon>
        <taxon>Haplorrhini</taxon>
        <taxon>Catarrhini</taxon>
        <taxon>Cercopithecidae</taxon>
        <taxon>Cercopithecinae</taxon>
        <taxon>Chlorocebus</taxon>
    </lineage>
</organism>
<accession>A0A0D9S969</accession>
<reference evidence="1" key="2">
    <citation type="submission" date="2025-08" db="UniProtKB">
        <authorList>
            <consortium name="Ensembl"/>
        </authorList>
    </citation>
    <scope>IDENTIFICATION</scope>
</reference>
<dbReference type="EMBL" id="AQIB01092329">
    <property type="status" value="NOT_ANNOTATED_CDS"/>
    <property type="molecule type" value="Genomic_DNA"/>
</dbReference>
<evidence type="ECO:0000313" key="2">
    <source>
        <dbReference type="Proteomes" id="UP000029965"/>
    </source>
</evidence>
<proteinExistence type="predicted"/>
<sequence length="33" mass="3847">MILQIAVLLRKGNMVFFYTSHFSICCLKKAIEK</sequence>
<dbReference type="Bgee" id="ENSCSAG00000000598">
    <property type="expression patterns" value="Expressed in liver and 7 other cell types or tissues"/>
</dbReference>
<reference evidence="1 2" key="1">
    <citation type="submission" date="2014-03" db="EMBL/GenBank/DDBJ databases">
        <authorList>
            <person name="Warren W."/>
            <person name="Wilson R.K."/>
        </authorList>
    </citation>
    <scope>NUCLEOTIDE SEQUENCE</scope>
</reference>
<name>A0A0D9S969_CHLSB</name>
<evidence type="ECO:0000313" key="1">
    <source>
        <dbReference type="Ensembl" id="ENSCSAP00000017408.1"/>
    </source>
</evidence>
<dbReference type="Proteomes" id="UP000029965">
    <property type="component" value="Chromosome 1"/>
</dbReference>